<comment type="cofactor">
    <cofactor evidence="1 8 9">
        <name>pyridoxal 5'-phosphate</name>
        <dbReference type="ChEBI" id="CHEBI:597326"/>
    </cofactor>
</comment>
<comment type="subcellular location">
    <subcellularLocation>
        <location evidence="8">Cytoplasm</location>
    </subcellularLocation>
</comment>
<dbReference type="PANTHER" id="PTHR32328">
    <property type="entry name" value="L-SERYL-TRNA(SEC) SELENIUM TRANSFERASE"/>
    <property type="match status" value="1"/>
</dbReference>
<name>A0A226BXS9_9FIRM</name>
<reference evidence="11 12" key="1">
    <citation type="submission" date="2017-06" db="EMBL/GenBank/DDBJ databases">
        <title>Draft Genome Sequence of Natranaerobius trueperi halophilic, alkalithermophilic bacteria from soda lakes.</title>
        <authorList>
            <person name="Zhao B."/>
        </authorList>
    </citation>
    <scope>NUCLEOTIDE SEQUENCE [LARGE SCALE GENOMIC DNA]</scope>
    <source>
        <strain evidence="11 12">DSM 18760</strain>
    </source>
</reference>
<dbReference type="GO" id="GO:0004125">
    <property type="term" value="F:L-seryl-tRNA(Sec) selenium transferase activity"/>
    <property type="evidence" value="ECO:0007669"/>
    <property type="project" value="UniProtKB-UniRule"/>
</dbReference>
<dbReference type="GO" id="GO:0005737">
    <property type="term" value="C:cytoplasm"/>
    <property type="evidence" value="ECO:0007669"/>
    <property type="project" value="UniProtKB-SubCell"/>
</dbReference>
<comment type="catalytic activity">
    <reaction evidence="8">
        <text>L-seryl-tRNA(Sec) + selenophosphate + H(+) = L-selenocysteinyl-tRNA(Sec) + phosphate</text>
        <dbReference type="Rhea" id="RHEA:22728"/>
        <dbReference type="Rhea" id="RHEA-COMP:9742"/>
        <dbReference type="Rhea" id="RHEA-COMP:9743"/>
        <dbReference type="ChEBI" id="CHEBI:15378"/>
        <dbReference type="ChEBI" id="CHEBI:16144"/>
        <dbReference type="ChEBI" id="CHEBI:43474"/>
        <dbReference type="ChEBI" id="CHEBI:78533"/>
        <dbReference type="ChEBI" id="CHEBI:78573"/>
        <dbReference type="EC" id="2.9.1.1"/>
    </reaction>
</comment>
<keyword evidence="5 8" id="KW-0648">Protein biosynthesis</keyword>
<keyword evidence="2 8" id="KW-0963">Cytoplasm</keyword>
<dbReference type="Gene3D" id="3.40.640.10">
    <property type="entry name" value="Type I PLP-dependent aspartate aminotransferase-like (Major domain)"/>
    <property type="match status" value="1"/>
</dbReference>
<organism evidence="11 12">
    <name type="scientific">Natranaerobius trueperi</name>
    <dbReference type="NCBI Taxonomy" id="759412"/>
    <lineage>
        <taxon>Bacteria</taxon>
        <taxon>Bacillati</taxon>
        <taxon>Bacillota</taxon>
        <taxon>Clostridia</taxon>
        <taxon>Natranaerobiales</taxon>
        <taxon>Natranaerobiaceae</taxon>
        <taxon>Natranaerobius</taxon>
    </lineage>
</organism>
<dbReference type="AlphaFoldDB" id="A0A226BXS9"/>
<dbReference type="Proteomes" id="UP000214588">
    <property type="component" value="Unassembled WGS sequence"/>
</dbReference>
<sequence>MPKSLLRNLAPVHEMIDDEEIQKYVRELGKELVTNLIREVQDKLRNDILEEKANIISFIKESKEDSDVQMYRLIKDELLERLDKKVESNFQQVINGTGTVLHTNLGRAPLSSEVMEKLSDTVTNYSNLEFDLDSGRRGSRYSHIESIIKDLTGAESAIVVNNNAAAVMLTLSALANDKEVIISRGELVEIGGSFRIPDVMKQSGAHLVEVGTTNKTHYSDYENAITDETGMLLKVHTSNYEIVGFTEGVSREELVQIGHDNGVYVVEDLGSGLLFDLSKYGLQYEPTINDVLKSGVDLVTFSGDKLLGGPQAGIIAGKKELVDKIKSNQLTRALRIDKLSLKALEETFRIYLNPEKAFKQIPVLYLLTQSLNDIEKRGKELKSKLESSVIKNSFHICLEKNVSRVGGGAMPTQDLETWTVVLKGDNSKLYDLWNSLREKNPPVISRLQNEKLIFDLRTIKEQELDTVVENLEACMTRE</sequence>
<comment type="pathway">
    <text evidence="8">Aminoacyl-tRNA biosynthesis; selenocysteinyl-tRNA(Sec) biosynthesis; selenocysteinyl-tRNA(Sec) from L-seryl-tRNA(Sec) (bacterial route): step 1/1.</text>
</comment>
<dbReference type="PANTHER" id="PTHR32328:SF0">
    <property type="entry name" value="L-SERYL-TRNA(SEC) SELENIUM TRANSFERASE"/>
    <property type="match status" value="1"/>
</dbReference>
<dbReference type="RefSeq" id="WP_089024178.1">
    <property type="nucleotide sequence ID" value="NZ_NIQC01000026.1"/>
</dbReference>
<dbReference type="Pfam" id="PF12390">
    <property type="entry name" value="Se-cys_synth_N"/>
    <property type="match status" value="1"/>
</dbReference>
<dbReference type="GO" id="GO:0001717">
    <property type="term" value="P:conversion of seryl-tRNAsec to selenocys-tRNAsec"/>
    <property type="evidence" value="ECO:0007669"/>
    <property type="project" value="UniProtKB-UniRule"/>
</dbReference>
<evidence type="ECO:0000259" key="10">
    <source>
        <dbReference type="Pfam" id="PF12390"/>
    </source>
</evidence>
<keyword evidence="3 8" id="KW-0808">Transferase</keyword>
<comment type="caution">
    <text evidence="11">The sequence shown here is derived from an EMBL/GenBank/DDBJ whole genome shotgun (WGS) entry which is preliminary data.</text>
</comment>
<comment type="similarity">
    <text evidence="7 8">Belongs to the SelA family.</text>
</comment>
<evidence type="ECO:0000256" key="5">
    <source>
        <dbReference type="ARBA" id="ARBA00022917"/>
    </source>
</evidence>
<dbReference type="Gene3D" id="3.90.1150.180">
    <property type="match status" value="1"/>
</dbReference>
<dbReference type="GO" id="GO:0001514">
    <property type="term" value="P:selenocysteine incorporation"/>
    <property type="evidence" value="ECO:0007669"/>
    <property type="project" value="UniProtKB-UniRule"/>
</dbReference>
<feature type="domain" description="L-seryl-tRNA selenium transferase N-terminal" evidence="10">
    <location>
        <begin position="14"/>
        <end position="45"/>
    </location>
</feature>
<comment type="function">
    <text evidence="8">Converts seryl-tRNA(Sec) to selenocysteinyl-tRNA(Sec) required for selenoprotein biosynthesis.</text>
</comment>
<evidence type="ECO:0000256" key="4">
    <source>
        <dbReference type="ARBA" id="ARBA00022898"/>
    </source>
</evidence>
<feature type="modified residue" description="N6-(pyridoxal phosphate)lysine" evidence="8 9">
    <location>
        <position position="305"/>
    </location>
</feature>
<protein>
    <recommendedName>
        <fullName evidence="8">L-seryl-tRNA(Sec) selenium transferase</fullName>
        <ecNumber evidence="8">2.9.1.1</ecNumber>
    </recommendedName>
    <alternativeName>
        <fullName evidence="8">Selenocysteine synthase</fullName>
        <shortName evidence="8">Sec synthase</shortName>
    </alternativeName>
    <alternativeName>
        <fullName evidence="8">Selenocysteinyl-tRNA(Sec) synthase</fullName>
    </alternativeName>
</protein>
<evidence type="ECO:0000313" key="12">
    <source>
        <dbReference type="Proteomes" id="UP000214588"/>
    </source>
</evidence>
<keyword evidence="4 8" id="KW-0663">Pyridoxal phosphate</keyword>
<dbReference type="EMBL" id="NIQC01000026">
    <property type="protein sequence ID" value="OWZ83144.1"/>
    <property type="molecule type" value="Genomic_DNA"/>
</dbReference>
<evidence type="ECO:0000256" key="7">
    <source>
        <dbReference type="ARBA" id="ARBA00044507"/>
    </source>
</evidence>
<dbReference type="InterPro" id="IPR018319">
    <property type="entry name" value="SelA-like"/>
</dbReference>
<evidence type="ECO:0000256" key="8">
    <source>
        <dbReference type="HAMAP-Rule" id="MF_00423"/>
    </source>
</evidence>
<evidence type="ECO:0000256" key="2">
    <source>
        <dbReference type="ARBA" id="ARBA00022490"/>
    </source>
</evidence>
<dbReference type="UniPathway" id="UPA00906">
    <property type="reaction ID" value="UER00896"/>
</dbReference>
<dbReference type="InterPro" id="IPR015421">
    <property type="entry name" value="PyrdxlP-dep_Trfase_major"/>
</dbReference>
<dbReference type="SUPFAM" id="SSF53383">
    <property type="entry name" value="PLP-dependent transferases"/>
    <property type="match status" value="1"/>
</dbReference>
<evidence type="ECO:0000256" key="6">
    <source>
        <dbReference type="ARBA" id="ARBA00023266"/>
    </source>
</evidence>
<evidence type="ECO:0000256" key="9">
    <source>
        <dbReference type="PIRSR" id="PIRSR618319-50"/>
    </source>
</evidence>
<keyword evidence="6 8" id="KW-0711">Selenium</keyword>
<dbReference type="InterPro" id="IPR004534">
    <property type="entry name" value="SelA_trans"/>
</dbReference>
<dbReference type="InterPro" id="IPR015424">
    <property type="entry name" value="PyrdxlP-dep_Trfase"/>
</dbReference>
<dbReference type="HAMAP" id="MF_00423">
    <property type="entry name" value="SelA"/>
    <property type="match status" value="1"/>
</dbReference>
<keyword evidence="12" id="KW-1185">Reference proteome</keyword>
<proteinExistence type="inferred from homology"/>
<accession>A0A226BXS9</accession>
<dbReference type="EC" id="2.9.1.1" evidence="8"/>
<dbReference type="NCBIfam" id="TIGR00474">
    <property type="entry name" value="selA"/>
    <property type="match status" value="1"/>
</dbReference>
<evidence type="ECO:0000256" key="1">
    <source>
        <dbReference type="ARBA" id="ARBA00001933"/>
    </source>
</evidence>
<gene>
    <name evidence="8" type="primary">selA</name>
    <name evidence="11" type="ORF">CDO51_10265</name>
</gene>
<evidence type="ECO:0000313" key="11">
    <source>
        <dbReference type="EMBL" id="OWZ83144.1"/>
    </source>
</evidence>
<evidence type="ECO:0000256" key="3">
    <source>
        <dbReference type="ARBA" id="ARBA00022679"/>
    </source>
</evidence>
<dbReference type="OrthoDB" id="9787096at2"/>
<dbReference type="InterPro" id="IPR025862">
    <property type="entry name" value="SelA_trans_N_dom"/>
</dbReference>
<dbReference type="Pfam" id="PF03841">
    <property type="entry name" value="SelA"/>
    <property type="match status" value="1"/>
</dbReference>